<proteinExistence type="predicted"/>
<name>A0A1U7Z9X2_NELNU</name>
<organism evidence="2 3">
    <name type="scientific">Nelumbo nucifera</name>
    <name type="common">Sacred lotus</name>
    <dbReference type="NCBI Taxonomy" id="4432"/>
    <lineage>
        <taxon>Eukaryota</taxon>
        <taxon>Viridiplantae</taxon>
        <taxon>Streptophyta</taxon>
        <taxon>Embryophyta</taxon>
        <taxon>Tracheophyta</taxon>
        <taxon>Spermatophyta</taxon>
        <taxon>Magnoliopsida</taxon>
        <taxon>Proteales</taxon>
        <taxon>Nelumbonaceae</taxon>
        <taxon>Nelumbo</taxon>
    </lineage>
</organism>
<dbReference type="PANTHER" id="PTHR47074">
    <property type="entry name" value="BNAC02G40300D PROTEIN"/>
    <property type="match status" value="1"/>
</dbReference>
<dbReference type="GO" id="GO:0004523">
    <property type="term" value="F:RNA-DNA hybrid ribonuclease activity"/>
    <property type="evidence" value="ECO:0007669"/>
    <property type="project" value="InterPro"/>
</dbReference>
<dbReference type="InParanoid" id="A0A1U7Z9X2"/>
<dbReference type="InterPro" id="IPR052929">
    <property type="entry name" value="RNase_H-like_EbsB-rel"/>
</dbReference>
<dbReference type="InterPro" id="IPR044730">
    <property type="entry name" value="RNase_H-like_dom_plant"/>
</dbReference>
<gene>
    <name evidence="3" type="primary">LOC104590825</name>
</gene>
<feature type="domain" description="RNase H type-1" evidence="1">
    <location>
        <begin position="60"/>
        <end position="164"/>
    </location>
</feature>
<dbReference type="InterPro" id="IPR012337">
    <property type="entry name" value="RNaseH-like_sf"/>
</dbReference>
<dbReference type="GO" id="GO:0003676">
    <property type="term" value="F:nucleic acid binding"/>
    <property type="evidence" value="ECO:0007669"/>
    <property type="project" value="InterPro"/>
</dbReference>
<evidence type="ECO:0000259" key="1">
    <source>
        <dbReference type="Pfam" id="PF13456"/>
    </source>
</evidence>
<dbReference type="PANTHER" id="PTHR47074:SF11">
    <property type="entry name" value="REVERSE TRANSCRIPTASE-LIKE PROTEIN"/>
    <property type="match status" value="1"/>
</dbReference>
<dbReference type="CDD" id="cd06222">
    <property type="entry name" value="RNase_H_like"/>
    <property type="match status" value="1"/>
</dbReference>
<dbReference type="SUPFAM" id="SSF53098">
    <property type="entry name" value="Ribonuclease H-like"/>
    <property type="match status" value="1"/>
</dbReference>
<dbReference type="KEGG" id="nnu:104590825"/>
<dbReference type="Proteomes" id="UP000189703">
    <property type="component" value="Unplaced"/>
</dbReference>
<dbReference type="GeneID" id="104590825"/>
<dbReference type="InterPro" id="IPR036397">
    <property type="entry name" value="RNaseH_sf"/>
</dbReference>
<reference evidence="3" key="1">
    <citation type="submission" date="2025-08" db="UniProtKB">
        <authorList>
            <consortium name="RefSeq"/>
        </authorList>
    </citation>
    <scope>IDENTIFICATION</scope>
</reference>
<accession>A0A1U7Z9X2</accession>
<dbReference type="AlphaFoldDB" id="A0A1U7Z9X2"/>
<dbReference type="Pfam" id="PF13456">
    <property type="entry name" value="RVT_3"/>
    <property type="match status" value="1"/>
</dbReference>
<dbReference type="OrthoDB" id="1906820at2759"/>
<dbReference type="RefSeq" id="XP_010247883.1">
    <property type="nucleotide sequence ID" value="XM_010249581.2"/>
</dbReference>
<protein>
    <submittedName>
        <fullName evidence="3">Uncharacterized protein LOC104590825</fullName>
    </submittedName>
</protein>
<sequence length="168" mass="18759">MKKLLINRMWKERMKIFQAELQSSSQPSQNPRMPFASFWVALEPGQLKVSVDLNFLSPSCSGYGIVLRDSTGNVVATSFGKTKASSPIQSEAMALLTGMKILKDFDKVHIKVELDCLPLLQALNSKNFDLALDALFFSKDIDVVAASLSIFLVFVNRLYNRIAQLNKV</sequence>
<keyword evidence="2" id="KW-1185">Reference proteome</keyword>
<evidence type="ECO:0000313" key="3">
    <source>
        <dbReference type="RefSeq" id="XP_010247883.1"/>
    </source>
</evidence>
<evidence type="ECO:0000313" key="2">
    <source>
        <dbReference type="Proteomes" id="UP000189703"/>
    </source>
</evidence>
<dbReference type="Gene3D" id="3.30.420.10">
    <property type="entry name" value="Ribonuclease H-like superfamily/Ribonuclease H"/>
    <property type="match status" value="1"/>
</dbReference>
<dbReference type="InterPro" id="IPR002156">
    <property type="entry name" value="RNaseH_domain"/>
</dbReference>